<sequence>MLTSANVVAASIYQRRFIRKGPTGGGRSATRVSAGRYAMTLQMTGAARPPVRATDGGLR</sequence>
<dbReference type="EMBL" id="QGKS01000257">
    <property type="protein sequence ID" value="PWR13670.1"/>
    <property type="molecule type" value="Genomic_DNA"/>
</dbReference>
<protein>
    <submittedName>
        <fullName evidence="1">Uncharacterized protein</fullName>
    </submittedName>
</protein>
<dbReference type="AlphaFoldDB" id="A0A317DHK0"/>
<evidence type="ECO:0000313" key="2">
    <source>
        <dbReference type="Proteomes" id="UP000246050"/>
    </source>
</evidence>
<reference evidence="1 2" key="1">
    <citation type="submission" date="2018-05" db="EMBL/GenBank/DDBJ databases">
        <title>Micromonosporas from Atacama Desert.</title>
        <authorList>
            <person name="Carro L."/>
            <person name="Golinska P."/>
            <person name="Klenk H.-P."/>
            <person name="Goodfellow M."/>
        </authorList>
    </citation>
    <scope>NUCLEOTIDE SEQUENCE [LARGE SCALE GENOMIC DNA]</scope>
    <source>
        <strain evidence="1 2">4G51</strain>
    </source>
</reference>
<organism evidence="1 2">
    <name type="scientific">Micromonospora sicca</name>
    <dbReference type="NCBI Taxonomy" id="2202420"/>
    <lineage>
        <taxon>Bacteria</taxon>
        <taxon>Bacillati</taxon>
        <taxon>Actinomycetota</taxon>
        <taxon>Actinomycetes</taxon>
        <taxon>Micromonosporales</taxon>
        <taxon>Micromonosporaceae</taxon>
        <taxon>Micromonospora</taxon>
    </lineage>
</organism>
<proteinExistence type="predicted"/>
<dbReference type="Proteomes" id="UP000246050">
    <property type="component" value="Unassembled WGS sequence"/>
</dbReference>
<accession>A0A317DHK0</accession>
<evidence type="ECO:0000313" key="1">
    <source>
        <dbReference type="EMBL" id="PWR13670.1"/>
    </source>
</evidence>
<gene>
    <name evidence="1" type="ORF">DKT69_19810</name>
</gene>
<comment type="caution">
    <text evidence="1">The sequence shown here is derived from an EMBL/GenBank/DDBJ whole genome shotgun (WGS) entry which is preliminary data.</text>
</comment>
<name>A0A317DHK0_9ACTN</name>